<dbReference type="SUPFAM" id="SSF56112">
    <property type="entry name" value="Protein kinase-like (PK-like)"/>
    <property type="match status" value="1"/>
</dbReference>
<evidence type="ECO:0000256" key="5">
    <source>
        <dbReference type="ARBA" id="ARBA00022840"/>
    </source>
</evidence>
<evidence type="ECO:0000256" key="8">
    <source>
        <dbReference type="PIRSR" id="PIRSR630616-3"/>
    </source>
</evidence>
<dbReference type="AlphaFoldDB" id="A0AAD5GYN6"/>
<evidence type="ECO:0000256" key="9">
    <source>
        <dbReference type="SAM" id="MobiDB-lite"/>
    </source>
</evidence>
<dbReference type="EMBL" id="JADXDR010000148">
    <property type="protein sequence ID" value="KAI7837591.1"/>
    <property type="molecule type" value="Genomic_DNA"/>
</dbReference>
<evidence type="ECO:0000259" key="10">
    <source>
        <dbReference type="PROSITE" id="PS50011"/>
    </source>
</evidence>
<feature type="cross-link" description="Glycyl lysine isopeptide (Lys-Gly) (interchain with G-Cter in SUMO2)" evidence="8">
    <location>
        <position position="683"/>
    </location>
</feature>
<dbReference type="SMART" id="SM00220">
    <property type="entry name" value="S_TKc"/>
    <property type="match status" value="1"/>
</dbReference>
<feature type="compositionally biased region" description="Pro residues" evidence="9">
    <location>
        <begin position="967"/>
        <end position="977"/>
    </location>
</feature>
<feature type="region of interest" description="Disordered" evidence="9">
    <location>
        <begin position="855"/>
        <end position="887"/>
    </location>
</feature>
<feature type="compositionally biased region" description="Low complexity" evidence="9">
    <location>
        <begin position="1050"/>
        <end position="1076"/>
    </location>
</feature>
<name>A0AAD5GYN6_9CHLO</name>
<sequence>MAALRWRAPPAAPGAGQPPARKLRPVAAAGADVGNGTAQQKAPRALVELSVAGKRRVELGGGGGGEAAVPQHFASASIDASGSIAAEEGPLAAIRTFFLPRGWPHSVTPDYLQYQLATVPAHITGWMSHSLATSSMIQALGVAASPEAAVATSAAIKWITKDGLGAAGRLIVGGNLAQVFDEDPRRWRMVAEAVTTLGLSLEIATRMYPAQFVLLAGAGTLAKSMAKGMGRPCFRVIQTHFSATNNVGDVAAKEEVWEVAAQLLGLASSVALLHTLEAVGQPELVVPAWAAAHGVHVALRYVALRALRFPYPNQASAAWVLYGTVDPMAANGILDEALGSSSSGGSSSQAQPLQRLVELYAGERYLLTWRDGTAHVLLQATAAPLDLLRAMWQAAWLERHYGDGTSPAAARAGTAAGGGNGAAPPVQHAGAADMHQLEASLAALQQQWPDFAAAAAAQGWQLEKAVLPRGRTLITHHGSLSALVGRSCAQLVLTDGPSARLAAAAATGSGMGSPRSRATALPAYCLLGRQSQRLPHVQHAAERAPTGYTSLEGLRKLGELHTGKHSQVCHYLDTRTGQLVAVKTYFKRTMAKRHYRNVRREIAISRLLAKQRFTGAVQLLGAFEDDSHIYLVQESCAAGDLYRRLVKAGGVLSEGEVARDVVVPLLLTLTFLHANNIVHRDIKPENVFFTAEGGLRLGDFGLAIDAAKERPTSRVGTLDYMAPEVVGMPSPDIIKRLGLAPHQVGHYGCKVDVWALGILAYELICGRPPFEVEDVRLTEQQIKFGEVVFPEHLVSPLCRSFIQLALTKRPESRPSAAQLFQHPWAQAHVRQLAVEQRQSAAAALVAAAGAAMGTPELRRTVSQPPSPSKSMPGALPPGMAQGGEAARTPAAVASALAPFLPPSQAKQAHKVRLLSPGRPPSSGKGVGPRRRRLSDPLSRIHVAAAPPAAAAAAVEPAAAAGEAAAPEVPPATPPPAATPAAASDGTGAVVAAGDLEDAAASGRLAAAFETPGTPGVQITPLPRQRPVVVLPPRFGPLGRGPFSLPPPATPGASSAAAAAAGEAVPQPAGGQLRRSAAAGRSRFAAAAENDETTAAAVLRQSSESMAAAGLGSPGPLQARSGSVPSFVAQQEGSSGDLVACGRAASFSSLRSPSGGSLSLQVAARASSFTSFGGSSSNLSNIMSSRPGSSKQLDGLEEVGGSGADAARDQLRLLHLAG</sequence>
<feature type="binding site" evidence="7">
    <location>
        <position position="699"/>
    </location>
    <ligand>
        <name>ATP</name>
        <dbReference type="ChEBI" id="CHEBI:30616"/>
    </ligand>
</feature>
<evidence type="ECO:0000256" key="6">
    <source>
        <dbReference type="PIRSR" id="PIRSR630616-1"/>
    </source>
</evidence>
<keyword evidence="3 7" id="KW-0547">Nucleotide-binding</keyword>
<dbReference type="InterPro" id="IPR000719">
    <property type="entry name" value="Prot_kinase_dom"/>
</dbReference>
<accession>A0AAD5GYN6</accession>
<feature type="region of interest" description="Disordered" evidence="9">
    <location>
        <begin position="905"/>
        <end position="932"/>
    </location>
</feature>
<gene>
    <name evidence="11" type="ORF">COHA_008604</name>
</gene>
<keyword evidence="1" id="KW-0723">Serine/threonine-protein kinase</keyword>
<protein>
    <recommendedName>
        <fullName evidence="10">Protein kinase domain-containing protein</fullName>
    </recommendedName>
</protein>
<dbReference type="Pfam" id="PF24160">
    <property type="entry name" value="UVB_sens_C"/>
    <property type="match status" value="1"/>
</dbReference>
<feature type="binding site" evidence="7">
    <location>
        <begin position="685"/>
        <end position="686"/>
    </location>
    <ligand>
        <name>ATP</name>
        <dbReference type="ChEBI" id="CHEBI:30616"/>
    </ligand>
</feature>
<feature type="region of interest" description="Disordered" evidence="9">
    <location>
        <begin position="407"/>
        <end position="427"/>
    </location>
</feature>
<dbReference type="PROSITE" id="PS50011">
    <property type="entry name" value="PROTEIN_KINASE_DOM"/>
    <property type="match status" value="1"/>
</dbReference>
<dbReference type="Pfam" id="PF00069">
    <property type="entry name" value="Pkinase"/>
    <property type="match status" value="1"/>
</dbReference>
<evidence type="ECO:0000256" key="4">
    <source>
        <dbReference type="ARBA" id="ARBA00022777"/>
    </source>
</evidence>
<reference evidence="11" key="1">
    <citation type="submission" date="2020-11" db="EMBL/GenBank/DDBJ databases">
        <title>Chlorella ohadii genome sequencing and assembly.</title>
        <authorList>
            <person name="Murik O."/>
            <person name="Treves H."/>
            <person name="Kedem I."/>
            <person name="Shotland Y."/>
            <person name="Kaplan A."/>
        </authorList>
    </citation>
    <scope>NUCLEOTIDE SEQUENCE</scope>
    <source>
        <strain evidence="11">1</strain>
    </source>
</reference>
<dbReference type="Proteomes" id="UP001205105">
    <property type="component" value="Unassembled WGS sequence"/>
</dbReference>
<evidence type="ECO:0000313" key="12">
    <source>
        <dbReference type="Proteomes" id="UP001205105"/>
    </source>
</evidence>
<organism evidence="11 12">
    <name type="scientific">Chlorella ohadii</name>
    <dbReference type="NCBI Taxonomy" id="2649997"/>
    <lineage>
        <taxon>Eukaryota</taxon>
        <taxon>Viridiplantae</taxon>
        <taxon>Chlorophyta</taxon>
        <taxon>core chlorophytes</taxon>
        <taxon>Trebouxiophyceae</taxon>
        <taxon>Chlorellales</taxon>
        <taxon>Chlorellaceae</taxon>
        <taxon>Chlorella clade</taxon>
        <taxon>Chlorella</taxon>
    </lineage>
</organism>
<dbReference type="InterPro" id="IPR008271">
    <property type="entry name" value="Ser/Thr_kinase_AS"/>
</dbReference>
<feature type="binding site" evidence="7">
    <location>
        <position position="564"/>
    </location>
    <ligand>
        <name>ATP</name>
        <dbReference type="ChEBI" id="CHEBI:30616"/>
    </ligand>
</feature>
<dbReference type="Pfam" id="PF04884">
    <property type="entry name" value="UVB_sens_prot"/>
    <property type="match status" value="1"/>
</dbReference>
<evidence type="ECO:0000256" key="1">
    <source>
        <dbReference type="ARBA" id="ARBA00022527"/>
    </source>
</evidence>
<feature type="region of interest" description="Disordered" evidence="9">
    <location>
        <begin position="1179"/>
        <end position="1201"/>
    </location>
</feature>
<feature type="active site" description="Proton acceptor" evidence="6">
    <location>
        <position position="681"/>
    </location>
</feature>
<dbReference type="PANTHER" id="PTHR24350">
    <property type="entry name" value="SERINE/THREONINE-PROTEIN KINASE IAL-RELATED"/>
    <property type="match status" value="1"/>
</dbReference>
<dbReference type="GO" id="GO:0005524">
    <property type="term" value="F:ATP binding"/>
    <property type="evidence" value="ECO:0007669"/>
    <property type="project" value="UniProtKB-KW"/>
</dbReference>
<keyword evidence="5 7" id="KW-0067">ATP-binding</keyword>
<keyword evidence="4" id="KW-0418">Kinase</keyword>
<feature type="binding site" evidence="7">
    <location>
        <position position="583"/>
    </location>
    <ligand>
        <name>ATP</name>
        <dbReference type="ChEBI" id="CHEBI:30616"/>
    </ligand>
</feature>
<dbReference type="InterPro" id="IPR011009">
    <property type="entry name" value="Kinase-like_dom_sf"/>
</dbReference>
<dbReference type="InterPro" id="IPR055412">
    <property type="entry name" value="UVB_sens_C"/>
</dbReference>
<feature type="region of interest" description="Disordered" evidence="9">
    <location>
        <begin position="1040"/>
        <end position="1076"/>
    </location>
</feature>
<feature type="domain" description="Protein kinase" evidence="10">
    <location>
        <begin position="551"/>
        <end position="825"/>
    </location>
</feature>
<evidence type="ECO:0000256" key="7">
    <source>
        <dbReference type="PIRSR" id="PIRSR630616-2"/>
    </source>
</evidence>
<comment type="caution">
    <text evidence="11">The sequence shown here is derived from an EMBL/GenBank/DDBJ whole genome shotgun (WGS) entry which is preliminary data.</text>
</comment>
<evidence type="ECO:0000313" key="11">
    <source>
        <dbReference type="EMBL" id="KAI7837591.1"/>
    </source>
</evidence>
<dbReference type="GO" id="GO:0004674">
    <property type="term" value="F:protein serine/threonine kinase activity"/>
    <property type="evidence" value="ECO:0007669"/>
    <property type="project" value="UniProtKB-KW"/>
</dbReference>
<dbReference type="InterPro" id="IPR054549">
    <property type="entry name" value="UVB_sens_RUS_dom"/>
</dbReference>
<feature type="region of interest" description="Disordered" evidence="9">
    <location>
        <begin position="961"/>
        <end position="984"/>
    </location>
</feature>
<feature type="region of interest" description="Disordered" evidence="9">
    <location>
        <begin position="1"/>
        <end position="40"/>
    </location>
</feature>
<keyword evidence="2" id="KW-0808">Transferase</keyword>
<dbReference type="Gene3D" id="1.10.510.10">
    <property type="entry name" value="Transferase(Phosphotransferase) domain 1"/>
    <property type="match status" value="1"/>
</dbReference>
<dbReference type="InterPro" id="IPR030616">
    <property type="entry name" value="Aur-like"/>
</dbReference>
<proteinExistence type="predicted"/>
<evidence type="ECO:0000256" key="2">
    <source>
        <dbReference type="ARBA" id="ARBA00022679"/>
    </source>
</evidence>
<keyword evidence="12" id="KW-1185">Reference proteome</keyword>
<evidence type="ECO:0000256" key="3">
    <source>
        <dbReference type="ARBA" id="ARBA00022741"/>
    </source>
</evidence>
<dbReference type="PROSITE" id="PS00108">
    <property type="entry name" value="PROTEIN_KINASE_ST"/>
    <property type="match status" value="1"/>
</dbReference>